<sequence length="65" mass="6831">MQLSVIFMLAASLTSGITAADKREMAPRAAAKNTDNNMCLNVDIIGRCKNGQCIALGQTPVTSTC</sequence>
<accession>A0A6P8AYG0</accession>
<keyword evidence="1" id="KW-0732">Signal</keyword>
<reference evidence="3" key="2">
    <citation type="submission" date="2019-10" db="EMBL/GenBank/DDBJ databases">
        <authorList>
            <consortium name="NCBI Genome Project"/>
        </authorList>
    </citation>
    <scope>NUCLEOTIDE SEQUENCE</scope>
    <source>
        <strain evidence="3">NI907</strain>
    </source>
</reference>
<reference evidence="3" key="3">
    <citation type="submission" date="2025-08" db="UniProtKB">
        <authorList>
            <consortium name="RefSeq"/>
        </authorList>
    </citation>
    <scope>IDENTIFICATION</scope>
    <source>
        <strain evidence="3">NI907</strain>
    </source>
</reference>
<keyword evidence="2" id="KW-1185">Reference proteome</keyword>
<organism evidence="2 3">
    <name type="scientific">Pyricularia grisea</name>
    <name type="common">Crabgrass-specific blast fungus</name>
    <name type="synonym">Magnaporthe grisea</name>
    <dbReference type="NCBI Taxonomy" id="148305"/>
    <lineage>
        <taxon>Eukaryota</taxon>
        <taxon>Fungi</taxon>
        <taxon>Dikarya</taxon>
        <taxon>Ascomycota</taxon>
        <taxon>Pezizomycotina</taxon>
        <taxon>Sordariomycetes</taxon>
        <taxon>Sordariomycetidae</taxon>
        <taxon>Magnaporthales</taxon>
        <taxon>Pyriculariaceae</taxon>
        <taxon>Pyricularia</taxon>
    </lineage>
</organism>
<name>A0A6P8AYG0_PYRGI</name>
<gene>
    <name evidence="3" type="ORF">PgNI_10146</name>
</gene>
<evidence type="ECO:0000256" key="1">
    <source>
        <dbReference type="SAM" id="SignalP"/>
    </source>
</evidence>
<proteinExistence type="predicted"/>
<dbReference type="RefSeq" id="XP_030979894.1">
    <property type="nucleotide sequence ID" value="XM_031130121.1"/>
</dbReference>
<protein>
    <submittedName>
        <fullName evidence="3">Uncharacterized protein</fullName>
    </submittedName>
</protein>
<dbReference type="Proteomes" id="UP000515153">
    <property type="component" value="Chromosome VII"/>
</dbReference>
<feature type="chain" id="PRO_5028380651" evidence="1">
    <location>
        <begin position="20"/>
        <end position="65"/>
    </location>
</feature>
<dbReference type="GeneID" id="41965029"/>
<dbReference type="KEGG" id="pgri:PgNI_10146"/>
<evidence type="ECO:0000313" key="2">
    <source>
        <dbReference type="Proteomes" id="UP000515153"/>
    </source>
</evidence>
<feature type="signal peptide" evidence="1">
    <location>
        <begin position="1"/>
        <end position="19"/>
    </location>
</feature>
<dbReference type="AlphaFoldDB" id="A0A6P8AYG0"/>
<evidence type="ECO:0000313" key="3">
    <source>
        <dbReference type="RefSeq" id="XP_030979894.1"/>
    </source>
</evidence>
<reference evidence="2 3" key="1">
    <citation type="journal article" date="2019" name="Mol. Biol. Evol.">
        <title>Blast fungal genomes show frequent chromosomal changes, gene gains and losses, and effector gene turnover.</title>
        <authorList>
            <person name="Gomez Luciano L.B."/>
            <person name="Jason Tsai I."/>
            <person name="Chuma I."/>
            <person name="Tosa Y."/>
            <person name="Chen Y.H."/>
            <person name="Li J.Y."/>
            <person name="Li M.Y."/>
            <person name="Jade Lu M.Y."/>
            <person name="Nakayashiki H."/>
            <person name="Li W.H."/>
        </authorList>
    </citation>
    <scope>NUCLEOTIDE SEQUENCE [LARGE SCALE GENOMIC DNA]</scope>
    <source>
        <strain evidence="2 3">NI907</strain>
    </source>
</reference>